<keyword evidence="2" id="KW-1185">Reference proteome</keyword>
<protein>
    <submittedName>
        <fullName evidence="1">Uncharacterized protein</fullName>
    </submittedName>
</protein>
<organism evidence="1 2">
    <name type="scientific">Phaeosphaeria nodorum (strain SN15 / ATCC MYA-4574 / FGSC 10173)</name>
    <name type="common">Glume blotch fungus</name>
    <name type="synonym">Parastagonospora nodorum</name>
    <dbReference type="NCBI Taxonomy" id="321614"/>
    <lineage>
        <taxon>Eukaryota</taxon>
        <taxon>Fungi</taxon>
        <taxon>Dikarya</taxon>
        <taxon>Ascomycota</taxon>
        <taxon>Pezizomycotina</taxon>
        <taxon>Dothideomycetes</taxon>
        <taxon>Pleosporomycetidae</taxon>
        <taxon>Pleosporales</taxon>
        <taxon>Pleosporineae</taxon>
        <taxon>Phaeosphaeriaceae</taxon>
        <taxon>Parastagonospora</taxon>
    </lineage>
</organism>
<dbReference type="Proteomes" id="UP000663193">
    <property type="component" value="Chromosome 18"/>
</dbReference>
<evidence type="ECO:0000313" key="2">
    <source>
        <dbReference type="Proteomes" id="UP000663193"/>
    </source>
</evidence>
<reference evidence="2" key="1">
    <citation type="journal article" date="2021" name="BMC Genomics">
        <title>Chromosome-level genome assembly and manually-curated proteome of model necrotroph Parastagonospora nodorum Sn15 reveals a genome-wide trove of candidate effector homologs, and redundancy of virulence-related functions within an accessory chromosome.</title>
        <authorList>
            <person name="Bertazzoni S."/>
            <person name="Jones D.A.B."/>
            <person name="Phan H.T."/>
            <person name="Tan K.-C."/>
            <person name="Hane J.K."/>
        </authorList>
    </citation>
    <scope>NUCLEOTIDE SEQUENCE [LARGE SCALE GENOMIC DNA]</scope>
    <source>
        <strain evidence="2">SN15 / ATCC MYA-4574 / FGSC 10173)</strain>
    </source>
</reference>
<dbReference type="EMBL" id="CP069040">
    <property type="protein sequence ID" value="QRD05144.1"/>
    <property type="molecule type" value="Genomic_DNA"/>
</dbReference>
<proteinExistence type="predicted"/>
<accession>A0A7U2FH16</accession>
<dbReference type="AlphaFoldDB" id="A0A7U2FH16"/>
<dbReference type="VEuPathDB" id="FungiDB:JI435_422080"/>
<name>A0A7U2FH16_PHANO</name>
<sequence>MITKMQAILYTIERLKLQKEIRTIEGSGDNGLLELLPEMTGSVKLRNPGERHLCFANVL</sequence>
<evidence type="ECO:0000313" key="1">
    <source>
        <dbReference type="EMBL" id="QRD05144.1"/>
    </source>
</evidence>
<gene>
    <name evidence="1" type="ORF">JI435_422080</name>
</gene>